<keyword evidence="2" id="KW-0808">Transferase</keyword>
<gene>
    <name evidence="2" type="ORF">SAMN05444371_0129</name>
</gene>
<dbReference type="Proteomes" id="UP000184498">
    <property type="component" value="Unassembled WGS sequence"/>
</dbReference>
<sequence length="356" mass="41977">MIKIVGLNKAQLKGFTKTEQFKQLDFAPISELREISHIHNPRAANNDVLLFLAYEDEQLAGYLGMLPDDVTDSSGNKIHFGWLSTLLVSEKFRGKQIAQKLLYAAEESYDKNLLITEFTPSAERLYRKIGLFEDLTSKKAIRYYFKSNLSELLPAKKVFFEKNRRWLKRLDNFLNSFIPYLGNDKNDLYKISKSADKNLEKFISSQRKNPIARNTEEFRWILDYPWLSNEKEQPDYLFSSFARNYEMFWVSVFENREIISSMLCSVRNGHLKILYYFGKADRISNILPKIIKKYKVKMMTVYDEKLNSEIRKTNTPKSIYKRPLQREYLIHRDFKSKLGKDFSFDFTDGDGDFAFT</sequence>
<organism evidence="2 3">
    <name type="scientific">Epilithonimonas mollis</name>
    <dbReference type="NCBI Taxonomy" id="216903"/>
    <lineage>
        <taxon>Bacteria</taxon>
        <taxon>Pseudomonadati</taxon>
        <taxon>Bacteroidota</taxon>
        <taxon>Flavobacteriia</taxon>
        <taxon>Flavobacteriales</taxon>
        <taxon>Weeksellaceae</taxon>
        <taxon>Chryseobacterium group</taxon>
        <taxon>Epilithonimonas</taxon>
    </lineage>
</organism>
<dbReference type="CDD" id="cd04301">
    <property type="entry name" value="NAT_SF"/>
    <property type="match status" value="1"/>
</dbReference>
<dbReference type="InterPro" id="IPR016181">
    <property type="entry name" value="Acyl_CoA_acyltransferase"/>
</dbReference>
<dbReference type="OrthoDB" id="1118862at2"/>
<evidence type="ECO:0000313" key="2">
    <source>
        <dbReference type="EMBL" id="SHJ89717.1"/>
    </source>
</evidence>
<dbReference type="RefSeq" id="WP_072995817.1">
    <property type="nucleotide sequence ID" value="NZ_FRAM01000001.1"/>
</dbReference>
<accession>A0A1M6N1X7</accession>
<dbReference type="EMBL" id="FRAM01000001">
    <property type="protein sequence ID" value="SHJ89717.1"/>
    <property type="molecule type" value="Genomic_DNA"/>
</dbReference>
<evidence type="ECO:0000259" key="1">
    <source>
        <dbReference type="PROSITE" id="PS51186"/>
    </source>
</evidence>
<keyword evidence="3" id="KW-1185">Reference proteome</keyword>
<dbReference type="InterPro" id="IPR000182">
    <property type="entry name" value="GNAT_dom"/>
</dbReference>
<dbReference type="GO" id="GO:0016747">
    <property type="term" value="F:acyltransferase activity, transferring groups other than amino-acyl groups"/>
    <property type="evidence" value="ECO:0007669"/>
    <property type="project" value="InterPro"/>
</dbReference>
<dbReference type="SUPFAM" id="SSF55729">
    <property type="entry name" value="Acyl-CoA N-acyltransferases (Nat)"/>
    <property type="match status" value="1"/>
</dbReference>
<proteinExistence type="predicted"/>
<dbReference type="PROSITE" id="PS51186">
    <property type="entry name" value="GNAT"/>
    <property type="match status" value="1"/>
</dbReference>
<dbReference type="AlphaFoldDB" id="A0A1M6N1X7"/>
<protein>
    <submittedName>
        <fullName evidence="2">Acetyltransferase (GNAT) domain-containing protein</fullName>
    </submittedName>
</protein>
<dbReference type="STRING" id="216903.SAMN05444371_0129"/>
<evidence type="ECO:0000313" key="3">
    <source>
        <dbReference type="Proteomes" id="UP000184498"/>
    </source>
</evidence>
<feature type="domain" description="N-acetyltransferase" evidence="1">
    <location>
        <begin position="2"/>
        <end position="156"/>
    </location>
</feature>
<reference evidence="3" key="1">
    <citation type="submission" date="2016-11" db="EMBL/GenBank/DDBJ databases">
        <authorList>
            <person name="Varghese N."/>
            <person name="Submissions S."/>
        </authorList>
    </citation>
    <scope>NUCLEOTIDE SEQUENCE [LARGE SCALE GENOMIC DNA]</scope>
    <source>
        <strain evidence="3">DSM 18016</strain>
    </source>
</reference>
<name>A0A1M6N1X7_9FLAO</name>
<dbReference type="Pfam" id="PF00583">
    <property type="entry name" value="Acetyltransf_1"/>
    <property type="match status" value="1"/>
</dbReference>
<dbReference type="Gene3D" id="3.40.630.30">
    <property type="match status" value="1"/>
</dbReference>